<dbReference type="RefSeq" id="WP_132478241.1">
    <property type="nucleotide sequence ID" value="NZ_JBHRVM010000001.1"/>
</dbReference>
<keyword evidence="1" id="KW-1133">Transmembrane helix</keyword>
<keyword evidence="1" id="KW-0472">Membrane</keyword>
<dbReference type="Proteomes" id="UP000294692">
    <property type="component" value="Unassembled WGS sequence"/>
</dbReference>
<name>A0A4V6P2J7_9BURK</name>
<keyword evidence="1" id="KW-0812">Transmembrane</keyword>
<proteinExistence type="predicted"/>
<sequence length="75" mass="8096">MNNQNWPNGIDYGHSNWTGSIPRSHRSYYGSWAECDGKGGYAKNSGRIPKKAWAVAVLVIVGAIGFMHVAVAAGF</sequence>
<evidence type="ECO:0000313" key="2">
    <source>
        <dbReference type="EMBL" id="TCU92569.1"/>
    </source>
</evidence>
<feature type="transmembrane region" description="Helical" evidence="1">
    <location>
        <begin position="52"/>
        <end position="73"/>
    </location>
</feature>
<dbReference type="OrthoDB" id="8687756at2"/>
<dbReference type="AlphaFoldDB" id="A0A4V6P2J7"/>
<keyword evidence="3" id="KW-1185">Reference proteome</keyword>
<dbReference type="EMBL" id="SMBX01000014">
    <property type="protein sequence ID" value="TCU92569.1"/>
    <property type="molecule type" value="Genomic_DNA"/>
</dbReference>
<comment type="caution">
    <text evidence="2">The sequence shown here is derived from an EMBL/GenBank/DDBJ whole genome shotgun (WGS) entry which is preliminary data.</text>
</comment>
<accession>A0A4V6P2J7</accession>
<evidence type="ECO:0000256" key="1">
    <source>
        <dbReference type="SAM" id="Phobius"/>
    </source>
</evidence>
<gene>
    <name evidence="2" type="ORF">EV686_1146</name>
</gene>
<protein>
    <submittedName>
        <fullName evidence="2">Uncharacterized protein</fullName>
    </submittedName>
</protein>
<organism evidence="2 3">
    <name type="scientific">Paracandidimonas soli</name>
    <dbReference type="NCBI Taxonomy" id="1917182"/>
    <lineage>
        <taxon>Bacteria</taxon>
        <taxon>Pseudomonadati</taxon>
        <taxon>Pseudomonadota</taxon>
        <taxon>Betaproteobacteria</taxon>
        <taxon>Burkholderiales</taxon>
        <taxon>Alcaligenaceae</taxon>
        <taxon>Paracandidimonas</taxon>
    </lineage>
</organism>
<reference evidence="2 3" key="1">
    <citation type="submission" date="2019-03" db="EMBL/GenBank/DDBJ databases">
        <title>Genomic Encyclopedia of Type Strains, Phase IV (KMG-IV): sequencing the most valuable type-strain genomes for metagenomic binning, comparative biology and taxonomic classification.</title>
        <authorList>
            <person name="Goeker M."/>
        </authorList>
    </citation>
    <scope>NUCLEOTIDE SEQUENCE [LARGE SCALE GENOMIC DNA]</scope>
    <source>
        <strain evidence="2 3">DSM 100048</strain>
    </source>
</reference>
<evidence type="ECO:0000313" key="3">
    <source>
        <dbReference type="Proteomes" id="UP000294692"/>
    </source>
</evidence>